<dbReference type="Proteomes" id="UP000198981">
    <property type="component" value="Unassembled WGS sequence"/>
</dbReference>
<name>A0A1G4YRI2_9ACTN</name>
<dbReference type="InterPro" id="IPR009963">
    <property type="entry name" value="DUF1490"/>
</dbReference>
<accession>A0A1G4YRI2</accession>
<organism evidence="2 3">
    <name type="scientific">Klenkia marina</name>
    <dbReference type="NCBI Taxonomy" id="1960309"/>
    <lineage>
        <taxon>Bacteria</taxon>
        <taxon>Bacillati</taxon>
        <taxon>Actinomycetota</taxon>
        <taxon>Actinomycetes</taxon>
        <taxon>Geodermatophilales</taxon>
        <taxon>Geodermatophilaceae</taxon>
        <taxon>Klenkia</taxon>
    </lineage>
</organism>
<proteinExistence type="predicted"/>
<evidence type="ECO:0000256" key="1">
    <source>
        <dbReference type="SAM" id="MobiDB-lite"/>
    </source>
</evidence>
<evidence type="ECO:0000313" key="3">
    <source>
        <dbReference type="Proteomes" id="UP000198981"/>
    </source>
</evidence>
<dbReference type="Pfam" id="PF07371">
    <property type="entry name" value="DUF1490"/>
    <property type="match status" value="1"/>
</dbReference>
<dbReference type="EMBL" id="FMUH01000005">
    <property type="protein sequence ID" value="SCX55508.1"/>
    <property type="molecule type" value="Genomic_DNA"/>
</dbReference>
<protein>
    <recommendedName>
        <fullName evidence="4">DUF1490 family protein</fullName>
    </recommendedName>
</protein>
<reference evidence="3" key="1">
    <citation type="submission" date="2016-10" db="EMBL/GenBank/DDBJ databases">
        <authorList>
            <person name="Varghese N."/>
            <person name="Submissions S."/>
        </authorList>
    </citation>
    <scope>NUCLEOTIDE SEQUENCE [LARGE SCALE GENOMIC DNA]</scope>
    <source>
        <strain evidence="3">DSM 45722</strain>
    </source>
</reference>
<dbReference type="RefSeq" id="WP_165839407.1">
    <property type="nucleotide sequence ID" value="NZ_FMUH01000005.1"/>
</dbReference>
<evidence type="ECO:0000313" key="2">
    <source>
        <dbReference type="EMBL" id="SCX55508.1"/>
    </source>
</evidence>
<dbReference type="STRING" id="1960309.SAMN03159343_3299"/>
<gene>
    <name evidence="2" type="ORF">SAMN03159343_3299</name>
</gene>
<sequence>MAEAPKSRTSRTGGLLRKAAGTVATGVVGVVVVRAAEGGDAGSLPKKVAVAATKLGILGARRAERVVEKTRLAAGDVRAQAYADLGEQAPPPAERTAGHDHSH</sequence>
<evidence type="ECO:0008006" key="4">
    <source>
        <dbReference type="Google" id="ProtNLM"/>
    </source>
</evidence>
<feature type="region of interest" description="Disordered" evidence="1">
    <location>
        <begin position="82"/>
        <end position="103"/>
    </location>
</feature>
<dbReference type="AlphaFoldDB" id="A0A1G4YRI2"/>
<keyword evidence="3" id="KW-1185">Reference proteome</keyword>